<comment type="caution">
    <text evidence="1">The sequence shown here is derived from an EMBL/GenBank/DDBJ whole genome shotgun (WGS) entry which is preliminary data.</text>
</comment>
<dbReference type="AlphaFoldDB" id="A0A413T7S4"/>
<name>A0A413T7S4_9FIRM</name>
<dbReference type="InterPro" id="IPR026989">
    <property type="entry name" value="TnpV"/>
</dbReference>
<sequence length="136" mass="15834">MRKSKKRGAGDMNREPLVKMEYMTGADGMQYPNLQISADEKFDKKETGRFGSQWKEYMKEKHPQRLSELIATGMINEMICKVDEEAEQKKEALIQQLLNLQPMPETEDTLARAGHMELITRQAEEIILEEVIYQVR</sequence>
<reference evidence="1 2" key="1">
    <citation type="submission" date="2018-08" db="EMBL/GenBank/DDBJ databases">
        <title>A genome reference for cultivated species of the human gut microbiota.</title>
        <authorList>
            <person name="Zou Y."/>
            <person name="Xue W."/>
            <person name="Luo G."/>
        </authorList>
    </citation>
    <scope>NUCLEOTIDE SEQUENCE [LARGE SCALE GENOMIC DNA]</scope>
    <source>
        <strain evidence="1 2">AM42-30</strain>
    </source>
</reference>
<gene>
    <name evidence="1" type="ORF">DW918_04430</name>
</gene>
<accession>A0A413T7S4</accession>
<protein>
    <submittedName>
        <fullName evidence="1">TnpV protein</fullName>
    </submittedName>
</protein>
<proteinExistence type="predicted"/>
<organism evidence="1 2">
    <name type="scientific">Eubacterium ventriosum</name>
    <dbReference type="NCBI Taxonomy" id="39496"/>
    <lineage>
        <taxon>Bacteria</taxon>
        <taxon>Bacillati</taxon>
        <taxon>Bacillota</taxon>
        <taxon>Clostridia</taxon>
        <taxon>Eubacteriales</taxon>
        <taxon>Eubacteriaceae</taxon>
        <taxon>Eubacterium</taxon>
    </lineage>
</organism>
<evidence type="ECO:0000313" key="2">
    <source>
        <dbReference type="Proteomes" id="UP000285740"/>
    </source>
</evidence>
<dbReference type="EMBL" id="QSFV01000009">
    <property type="protein sequence ID" value="RHA81043.1"/>
    <property type="molecule type" value="Genomic_DNA"/>
</dbReference>
<evidence type="ECO:0000313" key="1">
    <source>
        <dbReference type="EMBL" id="RHA81043.1"/>
    </source>
</evidence>
<dbReference type="Proteomes" id="UP000285740">
    <property type="component" value="Unassembled WGS sequence"/>
</dbReference>
<dbReference type="Pfam" id="PF14198">
    <property type="entry name" value="TnpV"/>
    <property type="match status" value="1"/>
</dbReference>